<dbReference type="AlphaFoldDB" id="A0A9W3XM73"/>
<geneLocation type="plasmid" evidence="1 2">
    <name>unnamed2</name>
</geneLocation>
<organism evidence="1 2">
    <name type="scientific">Bacillus thuringiensis</name>
    <dbReference type="NCBI Taxonomy" id="1428"/>
    <lineage>
        <taxon>Bacteria</taxon>
        <taxon>Bacillati</taxon>
        <taxon>Bacillota</taxon>
        <taxon>Bacilli</taxon>
        <taxon>Bacillales</taxon>
        <taxon>Bacillaceae</taxon>
        <taxon>Bacillus</taxon>
        <taxon>Bacillus cereus group</taxon>
    </lineage>
</organism>
<accession>A0A9W3XM73</accession>
<sequence>MDLDKYRKLHLLLKDANQKVLVHSQESFASIMDHLNEDKFIMLFELENNLYLPCAINTEDIIAISRVED</sequence>
<keyword evidence="1" id="KW-0614">Plasmid</keyword>
<evidence type="ECO:0000313" key="2">
    <source>
        <dbReference type="Proteomes" id="UP000191057"/>
    </source>
</evidence>
<evidence type="ECO:0000313" key="1">
    <source>
        <dbReference type="EMBL" id="AQY42418.1"/>
    </source>
</evidence>
<protein>
    <submittedName>
        <fullName evidence="1">Uncharacterized protein</fullName>
    </submittedName>
</protein>
<proteinExistence type="predicted"/>
<dbReference type="EMBL" id="CP020004">
    <property type="protein sequence ID" value="AQY42418.1"/>
    <property type="molecule type" value="Genomic_DNA"/>
</dbReference>
<dbReference type="Proteomes" id="UP000191057">
    <property type="component" value="Plasmid unnamed2"/>
</dbReference>
<gene>
    <name evidence="1" type="ORF">B4918_31100</name>
</gene>
<name>A0A9W3XM73_BACTU</name>
<reference evidence="1 2" key="1">
    <citation type="submission" date="2017-03" db="EMBL/GenBank/DDBJ databases">
        <title>Complete genome sequence of Bacillus thuringiensis L-7601, a novel melanin producing strain.</title>
        <authorList>
            <person name="Cai J."/>
            <person name="Cao Z."/>
            <person name="Tan T."/>
        </authorList>
    </citation>
    <scope>NUCLEOTIDE SEQUENCE [LARGE SCALE GENOMIC DNA]</scope>
    <source>
        <strain evidence="1 2">L-7601</strain>
        <plasmid evidence="1 2">unnamed2</plasmid>
    </source>
</reference>